<evidence type="ECO:0000313" key="4">
    <source>
        <dbReference type="Proteomes" id="UP001283361"/>
    </source>
</evidence>
<accession>A0AAE1DD36</accession>
<keyword evidence="2" id="KW-0732">Signal</keyword>
<organism evidence="3 4">
    <name type="scientific">Elysia crispata</name>
    <name type="common">lettuce slug</name>
    <dbReference type="NCBI Taxonomy" id="231223"/>
    <lineage>
        <taxon>Eukaryota</taxon>
        <taxon>Metazoa</taxon>
        <taxon>Spiralia</taxon>
        <taxon>Lophotrochozoa</taxon>
        <taxon>Mollusca</taxon>
        <taxon>Gastropoda</taxon>
        <taxon>Heterobranchia</taxon>
        <taxon>Euthyneura</taxon>
        <taxon>Panpulmonata</taxon>
        <taxon>Sacoglossa</taxon>
        <taxon>Placobranchoidea</taxon>
        <taxon>Plakobranchidae</taxon>
        <taxon>Elysia</taxon>
    </lineage>
</organism>
<keyword evidence="4" id="KW-1185">Reference proteome</keyword>
<name>A0AAE1DD36_9GAST</name>
<sequence length="230" mass="23677">MVHPLVLWLALTYVVCTSVAEGFALSAISNTKNKTKELHMDQTTGGAEGRNHVLNEAVETAKLIFLTSGQLKDSRREQLRHDIRKRQATQLAVSVQRPPDSSSATGTLGISHVMGGGGGTSFGGQLGASTDGTATWGLNAGHMIGSTNLDTNFGGTFGGGTNWGASAGGSLGGDIDWTATADGQFGGDTNWGVNLDKTWQHAGGSSSSLGAWVKNGNGGTAAGLKYELNL</sequence>
<proteinExistence type="predicted"/>
<evidence type="ECO:0000313" key="3">
    <source>
        <dbReference type="EMBL" id="KAK3766289.1"/>
    </source>
</evidence>
<evidence type="ECO:0000256" key="1">
    <source>
        <dbReference type="SAM" id="MobiDB-lite"/>
    </source>
</evidence>
<reference evidence="3" key="1">
    <citation type="journal article" date="2023" name="G3 (Bethesda)">
        <title>A reference genome for the long-term kleptoplast-retaining sea slug Elysia crispata morphotype clarki.</title>
        <authorList>
            <person name="Eastman K.E."/>
            <person name="Pendleton A.L."/>
            <person name="Shaikh M.A."/>
            <person name="Suttiyut T."/>
            <person name="Ogas R."/>
            <person name="Tomko P."/>
            <person name="Gavelis G."/>
            <person name="Widhalm J.R."/>
            <person name="Wisecaver J.H."/>
        </authorList>
    </citation>
    <scope>NUCLEOTIDE SEQUENCE</scope>
    <source>
        <strain evidence="3">ECLA1</strain>
    </source>
</reference>
<comment type="caution">
    <text evidence="3">The sequence shown here is derived from an EMBL/GenBank/DDBJ whole genome shotgun (WGS) entry which is preliminary data.</text>
</comment>
<gene>
    <name evidence="3" type="ORF">RRG08_053792</name>
</gene>
<dbReference type="AlphaFoldDB" id="A0AAE1DD36"/>
<dbReference type="EMBL" id="JAWDGP010004237">
    <property type="protein sequence ID" value="KAK3766289.1"/>
    <property type="molecule type" value="Genomic_DNA"/>
</dbReference>
<feature type="region of interest" description="Disordered" evidence="1">
    <location>
        <begin position="89"/>
        <end position="108"/>
    </location>
</feature>
<protein>
    <submittedName>
        <fullName evidence="3">Uncharacterized protein</fullName>
    </submittedName>
</protein>
<feature type="signal peptide" evidence="2">
    <location>
        <begin position="1"/>
        <end position="20"/>
    </location>
</feature>
<evidence type="ECO:0000256" key="2">
    <source>
        <dbReference type="SAM" id="SignalP"/>
    </source>
</evidence>
<dbReference type="Proteomes" id="UP001283361">
    <property type="component" value="Unassembled WGS sequence"/>
</dbReference>
<feature type="chain" id="PRO_5041988948" evidence="2">
    <location>
        <begin position="21"/>
        <end position="230"/>
    </location>
</feature>